<feature type="transmembrane region" description="Helical" evidence="1">
    <location>
        <begin position="173"/>
        <end position="192"/>
    </location>
</feature>
<keyword evidence="1" id="KW-0812">Transmembrane</keyword>
<evidence type="ECO:0000256" key="1">
    <source>
        <dbReference type="SAM" id="Phobius"/>
    </source>
</evidence>
<comment type="caution">
    <text evidence="2">The sequence shown here is derived from an EMBL/GenBank/DDBJ whole genome shotgun (WGS) entry which is preliminary data.</text>
</comment>
<dbReference type="RefSeq" id="WP_005211805.1">
    <property type="nucleotide sequence ID" value="NZ_KB291618.1"/>
</dbReference>
<feature type="transmembrane region" description="Helical" evidence="1">
    <location>
        <begin position="146"/>
        <end position="166"/>
    </location>
</feature>
<dbReference type="STRING" id="545697.HMPREF0216_01049"/>
<proteinExistence type="predicted"/>
<feature type="transmembrane region" description="Helical" evidence="1">
    <location>
        <begin position="12"/>
        <end position="36"/>
    </location>
</feature>
<feature type="transmembrane region" description="Helical" evidence="1">
    <location>
        <begin position="212"/>
        <end position="235"/>
    </location>
</feature>
<accession>L1QKH2</accession>
<sequence>MDKSLKIAKMNVIDILKATGVFYCILLITLAALFAINANGSVSGLEVASIIFIFVCGLNSFKENFYFSQGNNISRKSFIGGVILSAFPIAIIMAIIDLLINRVMNLFIPSPSLYDMGYTALKNFDNGALHTEWIQSNGFTTVVNTILLSFVLYCFAYILGIVINLIYYRCNTLMKIAVSVIGGGILITWLSSDLNYGLFKVLERVLGIKTQNVYLAILSCILMFIVLSGCIYRLIKTAEIKER</sequence>
<name>L1QKH2_9CLOT</name>
<reference evidence="2 3" key="1">
    <citation type="submission" date="2012-05" db="EMBL/GenBank/DDBJ databases">
        <authorList>
            <person name="Weinstock G."/>
            <person name="Sodergren E."/>
            <person name="Lobos E.A."/>
            <person name="Fulton L."/>
            <person name="Fulton R."/>
            <person name="Courtney L."/>
            <person name="Fronick C."/>
            <person name="O'Laughlin M."/>
            <person name="Godfrey J."/>
            <person name="Wilson R.M."/>
            <person name="Miner T."/>
            <person name="Farmer C."/>
            <person name="Delehaunty K."/>
            <person name="Cordes M."/>
            <person name="Minx P."/>
            <person name="Tomlinson C."/>
            <person name="Chen J."/>
            <person name="Wollam A."/>
            <person name="Pepin K.H."/>
            <person name="Bhonagiri V."/>
            <person name="Zhang X."/>
            <person name="Suruliraj S."/>
            <person name="Warren W."/>
            <person name="Mitreva M."/>
            <person name="Mardis E.R."/>
            <person name="Wilson R.K."/>
        </authorList>
    </citation>
    <scope>NUCLEOTIDE SEQUENCE [LARGE SCALE GENOMIC DNA]</scope>
    <source>
        <strain evidence="2 3">DSM 1785</strain>
    </source>
</reference>
<protein>
    <recommendedName>
        <fullName evidence="4">ABC-2 family transporter protein</fullName>
    </recommendedName>
</protein>
<feature type="transmembrane region" description="Helical" evidence="1">
    <location>
        <begin position="42"/>
        <end position="61"/>
    </location>
</feature>
<gene>
    <name evidence="2" type="ORF">HMPREF0216_01049</name>
</gene>
<keyword evidence="3" id="KW-1185">Reference proteome</keyword>
<evidence type="ECO:0000313" key="3">
    <source>
        <dbReference type="Proteomes" id="UP000010420"/>
    </source>
</evidence>
<dbReference type="Proteomes" id="UP000010420">
    <property type="component" value="Unassembled WGS sequence"/>
</dbReference>
<dbReference type="PATRIC" id="fig|545697.3.peg.1033"/>
<evidence type="ECO:0000313" key="2">
    <source>
        <dbReference type="EMBL" id="EKY28205.1"/>
    </source>
</evidence>
<dbReference type="EMBL" id="AMEZ01000026">
    <property type="protein sequence ID" value="EKY28205.1"/>
    <property type="molecule type" value="Genomic_DNA"/>
</dbReference>
<keyword evidence="1" id="KW-1133">Transmembrane helix</keyword>
<organism evidence="2 3">
    <name type="scientific">Clostridium celatum DSM 1785</name>
    <dbReference type="NCBI Taxonomy" id="545697"/>
    <lineage>
        <taxon>Bacteria</taxon>
        <taxon>Bacillati</taxon>
        <taxon>Bacillota</taxon>
        <taxon>Clostridia</taxon>
        <taxon>Eubacteriales</taxon>
        <taxon>Clostridiaceae</taxon>
        <taxon>Clostridium</taxon>
    </lineage>
</organism>
<dbReference type="AlphaFoldDB" id="L1QKH2"/>
<dbReference type="eggNOG" id="ENOG50337EY">
    <property type="taxonomic scope" value="Bacteria"/>
</dbReference>
<dbReference type="OrthoDB" id="1852297at2"/>
<keyword evidence="1" id="KW-0472">Membrane</keyword>
<evidence type="ECO:0008006" key="4">
    <source>
        <dbReference type="Google" id="ProtNLM"/>
    </source>
</evidence>
<dbReference type="HOGENOM" id="CLU_095619_0_0_9"/>
<feature type="transmembrane region" description="Helical" evidence="1">
    <location>
        <begin position="82"/>
        <end position="100"/>
    </location>
</feature>